<evidence type="ECO:0000313" key="3">
    <source>
        <dbReference type="EMBL" id="KAK7487651.1"/>
    </source>
</evidence>
<dbReference type="AlphaFoldDB" id="A0ABD0KKM7"/>
<feature type="non-terminal residue" evidence="3">
    <location>
        <position position="319"/>
    </location>
</feature>
<accession>A0ABD0KKM7</accession>
<dbReference type="EMBL" id="JACVVK020000161">
    <property type="protein sequence ID" value="KAK7487651.1"/>
    <property type="molecule type" value="Genomic_DNA"/>
</dbReference>
<feature type="transmembrane region" description="Helical" evidence="2">
    <location>
        <begin position="108"/>
        <end position="130"/>
    </location>
</feature>
<evidence type="ECO:0000256" key="2">
    <source>
        <dbReference type="SAM" id="Phobius"/>
    </source>
</evidence>
<organism evidence="3 4">
    <name type="scientific">Batillaria attramentaria</name>
    <dbReference type="NCBI Taxonomy" id="370345"/>
    <lineage>
        <taxon>Eukaryota</taxon>
        <taxon>Metazoa</taxon>
        <taxon>Spiralia</taxon>
        <taxon>Lophotrochozoa</taxon>
        <taxon>Mollusca</taxon>
        <taxon>Gastropoda</taxon>
        <taxon>Caenogastropoda</taxon>
        <taxon>Sorbeoconcha</taxon>
        <taxon>Cerithioidea</taxon>
        <taxon>Batillariidae</taxon>
        <taxon>Batillaria</taxon>
    </lineage>
</organism>
<sequence length="319" mass="36095">MDADDNASETQSQTQTDLTWDHSGDVESDPLLGPESSRVSASDRPGNLQLSYEQAQELLQVLDNSRYVLETFVNQTRPQVQGVQNQRPTRSWWASHCFPRRRRSIAKYIFFITAALQALNLVVVSIIDIYPKNDDQSVVTGTGITMILLQMANLFFIVLVSVRLVRQLYKHKVSILLLAQSYMSTLLLFAGIYTLTYRMAPKSWKFIQEDLEENPVLVIVLYSKFLFFSVSTATLCGSDNVLPQEWYNCLFTSCQMLMSFVYFASILGQTLSQDTQYWLGLADTPTPVEGRSHRTVSGSLTRVSGIATHVRRNYGATNE</sequence>
<keyword evidence="2" id="KW-1133">Transmembrane helix</keyword>
<evidence type="ECO:0000313" key="4">
    <source>
        <dbReference type="Proteomes" id="UP001519460"/>
    </source>
</evidence>
<dbReference type="Gene3D" id="1.10.287.70">
    <property type="match status" value="1"/>
</dbReference>
<dbReference type="SUPFAM" id="SSF81324">
    <property type="entry name" value="Voltage-gated potassium channels"/>
    <property type="match status" value="1"/>
</dbReference>
<name>A0ABD0KKM7_9CAEN</name>
<gene>
    <name evidence="3" type="ORF">BaRGS_00021070</name>
</gene>
<protein>
    <submittedName>
        <fullName evidence="3">Uncharacterized protein</fullName>
    </submittedName>
</protein>
<keyword evidence="4" id="KW-1185">Reference proteome</keyword>
<comment type="caution">
    <text evidence="3">The sequence shown here is derived from an EMBL/GenBank/DDBJ whole genome shotgun (WGS) entry which is preliminary data.</text>
</comment>
<proteinExistence type="predicted"/>
<keyword evidence="2" id="KW-0472">Membrane</keyword>
<keyword evidence="2" id="KW-0812">Transmembrane</keyword>
<feature type="compositionally biased region" description="Polar residues" evidence="1">
    <location>
        <begin position="8"/>
        <end position="18"/>
    </location>
</feature>
<feature type="transmembrane region" description="Helical" evidence="2">
    <location>
        <begin position="142"/>
        <end position="162"/>
    </location>
</feature>
<feature type="transmembrane region" description="Helical" evidence="2">
    <location>
        <begin position="174"/>
        <end position="196"/>
    </location>
</feature>
<dbReference type="Proteomes" id="UP001519460">
    <property type="component" value="Unassembled WGS sequence"/>
</dbReference>
<evidence type="ECO:0000256" key="1">
    <source>
        <dbReference type="SAM" id="MobiDB-lite"/>
    </source>
</evidence>
<feature type="region of interest" description="Disordered" evidence="1">
    <location>
        <begin position="1"/>
        <end position="45"/>
    </location>
</feature>
<reference evidence="3 4" key="1">
    <citation type="journal article" date="2023" name="Sci. Data">
        <title>Genome assembly of the Korean intertidal mud-creeper Batillaria attramentaria.</title>
        <authorList>
            <person name="Patra A.K."/>
            <person name="Ho P.T."/>
            <person name="Jun S."/>
            <person name="Lee S.J."/>
            <person name="Kim Y."/>
            <person name="Won Y.J."/>
        </authorList>
    </citation>
    <scope>NUCLEOTIDE SEQUENCE [LARGE SCALE GENOMIC DNA]</scope>
    <source>
        <strain evidence="3">Wonlab-2016</strain>
    </source>
</reference>